<proteinExistence type="predicted"/>
<gene>
    <name evidence="1" type="ORF">E2C01_095465</name>
</gene>
<sequence length="80" mass="9041">MRRRKLIQEDKLVASVGNKLQQQQCSHPAHRGIGRPARTARKFSGFVTNFNSKLADENERRMLGREAVGRVPSCLSLLHS</sequence>
<reference evidence="1 2" key="1">
    <citation type="submission" date="2019-05" db="EMBL/GenBank/DDBJ databases">
        <title>Another draft genome of Portunus trituberculatus and its Hox gene families provides insights of decapod evolution.</title>
        <authorList>
            <person name="Jeong J.-H."/>
            <person name="Song I."/>
            <person name="Kim S."/>
            <person name="Choi T."/>
            <person name="Kim D."/>
            <person name="Ryu S."/>
            <person name="Kim W."/>
        </authorList>
    </citation>
    <scope>NUCLEOTIDE SEQUENCE [LARGE SCALE GENOMIC DNA]</scope>
    <source>
        <tissue evidence="1">Muscle</tissue>
    </source>
</reference>
<evidence type="ECO:0000313" key="2">
    <source>
        <dbReference type="Proteomes" id="UP000324222"/>
    </source>
</evidence>
<protein>
    <submittedName>
        <fullName evidence="1">Uncharacterized protein</fullName>
    </submittedName>
</protein>
<dbReference type="AlphaFoldDB" id="A0A5B7K093"/>
<dbReference type="EMBL" id="VSRR010120968">
    <property type="protein sequence ID" value="MPD00017.1"/>
    <property type="molecule type" value="Genomic_DNA"/>
</dbReference>
<keyword evidence="2" id="KW-1185">Reference proteome</keyword>
<dbReference type="Proteomes" id="UP000324222">
    <property type="component" value="Unassembled WGS sequence"/>
</dbReference>
<organism evidence="1 2">
    <name type="scientific">Portunus trituberculatus</name>
    <name type="common">Swimming crab</name>
    <name type="synonym">Neptunus trituberculatus</name>
    <dbReference type="NCBI Taxonomy" id="210409"/>
    <lineage>
        <taxon>Eukaryota</taxon>
        <taxon>Metazoa</taxon>
        <taxon>Ecdysozoa</taxon>
        <taxon>Arthropoda</taxon>
        <taxon>Crustacea</taxon>
        <taxon>Multicrustacea</taxon>
        <taxon>Malacostraca</taxon>
        <taxon>Eumalacostraca</taxon>
        <taxon>Eucarida</taxon>
        <taxon>Decapoda</taxon>
        <taxon>Pleocyemata</taxon>
        <taxon>Brachyura</taxon>
        <taxon>Eubrachyura</taxon>
        <taxon>Portunoidea</taxon>
        <taxon>Portunidae</taxon>
        <taxon>Portuninae</taxon>
        <taxon>Portunus</taxon>
    </lineage>
</organism>
<name>A0A5B7K093_PORTR</name>
<comment type="caution">
    <text evidence="1">The sequence shown here is derived from an EMBL/GenBank/DDBJ whole genome shotgun (WGS) entry which is preliminary data.</text>
</comment>
<evidence type="ECO:0000313" key="1">
    <source>
        <dbReference type="EMBL" id="MPD00017.1"/>
    </source>
</evidence>
<accession>A0A5B7K093</accession>